<evidence type="ECO:0000256" key="4">
    <source>
        <dbReference type="ARBA" id="ARBA00022475"/>
    </source>
</evidence>
<protein>
    <submittedName>
        <fullName evidence="10">MFS transporter</fullName>
    </submittedName>
</protein>
<feature type="transmembrane region" description="Helical" evidence="8">
    <location>
        <begin position="26"/>
        <end position="47"/>
    </location>
</feature>
<keyword evidence="4" id="KW-1003">Cell membrane</keyword>
<proteinExistence type="inferred from homology"/>
<feature type="transmembrane region" description="Helical" evidence="8">
    <location>
        <begin position="150"/>
        <end position="171"/>
    </location>
</feature>
<dbReference type="PANTHER" id="PTHR43271:SF2">
    <property type="entry name" value="BLL2771 PROTEIN"/>
    <property type="match status" value="1"/>
</dbReference>
<dbReference type="EMBL" id="CP120370">
    <property type="protein sequence ID" value="WEX80080.1"/>
    <property type="molecule type" value="Genomic_DNA"/>
</dbReference>
<feature type="transmembrane region" description="Helical" evidence="8">
    <location>
        <begin position="177"/>
        <end position="199"/>
    </location>
</feature>
<evidence type="ECO:0000256" key="2">
    <source>
        <dbReference type="ARBA" id="ARBA00008335"/>
    </source>
</evidence>
<dbReference type="Proteomes" id="UP001235547">
    <property type="component" value="Chromosome 2"/>
</dbReference>
<dbReference type="PROSITE" id="PS50850">
    <property type="entry name" value="MFS"/>
    <property type="match status" value="1"/>
</dbReference>
<evidence type="ECO:0000256" key="8">
    <source>
        <dbReference type="SAM" id="Phobius"/>
    </source>
</evidence>
<comment type="similarity">
    <text evidence="2">Belongs to the major facilitator superfamily.</text>
</comment>
<dbReference type="InterPro" id="IPR020846">
    <property type="entry name" value="MFS_dom"/>
</dbReference>
<evidence type="ECO:0000256" key="5">
    <source>
        <dbReference type="ARBA" id="ARBA00022692"/>
    </source>
</evidence>
<evidence type="ECO:0000256" key="6">
    <source>
        <dbReference type="ARBA" id="ARBA00022989"/>
    </source>
</evidence>
<name>A0ABY8CRX7_9HYPH</name>
<sequence length="426" mass="44933">MANLDRAAVPVSVSVLANPAADRWHFGIIALIAFLTLVDLFAAQAILPSLQTQFDVSRATMGFAVNASTFGMAAASLAVGMFGRGLDRRNGIWISLALLSVPTALLSVTQDITLFACLRVAQGLCMATAFTLTMAYLAERFPADRATGALAAYVTGNVASNLFGRILSAAVADVGGLSTNFLTFAFLNLVGAALVWATLKGTQRMMPHRRMRSVNRSWRALLGDWRLLNVFAIGFLLLFVFIGTYTYVNFRLIELGLSPMAVGLVYFVFLPSLFTTPLGGLISRTLGSGGGMMATLFAAVLGLLALLSTSLPLVLAGLALVAVGTFLAQALATSQVGRIAAAEKAAASGAYLACYYTGGLFGSLLVGQVYDRFGWNISVLTLIATLVLAMLLAAALRADHADNAIRSDYRNGQDTALPNSDGRPHA</sequence>
<gene>
    <name evidence="10" type="ORF">PYH38_001471</name>
</gene>
<keyword evidence="6 8" id="KW-1133">Transmembrane helix</keyword>
<comment type="subcellular location">
    <subcellularLocation>
        <location evidence="1">Cell membrane</location>
        <topology evidence="1">Multi-pass membrane protein</topology>
    </subcellularLocation>
</comment>
<dbReference type="InterPro" id="IPR036259">
    <property type="entry name" value="MFS_trans_sf"/>
</dbReference>
<feature type="transmembrane region" description="Helical" evidence="8">
    <location>
        <begin position="255"/>
        <end position="274"/>
    </location>
</feature>
<feature type="transmembrane region" description="Helical" evidence="8">
    <location>
        <begin position="220"/>
        <end position="243"/>
    </location>
</feature>
<evidence type="ECO:0000313" key="10">
    <source>
        <dbReference type="EMBL" id="WEX80080.1"/>
    </source>
</evidence>
<dbReference type="InterPro" id="IPR011701">
    <property type="entry name" value="MFS"/>
</dbReference>
<dbReference type="CDD" id="cd17324">
    <property type="entry name" value="MFS_NepI_like"/>
    <property type="match status" value="1"/>
</dbReference>
<feature type="transmembrane region" description="Helical" evidence="8">
    <location>
        <begin position="286"/>
        <end position="307"/>
    </location>
</feature>
<dbReference type="Pfam" id="PF07690">
    <property type="entry name" value="MFS_1"/>
    <property type="match status" value="1"/>
</dbReference>
<feature type="transmembrane region" description="Helical" evidence="8">
    <location>
        <begin position="345"/>
        <end position="367"/>
    </location>
</feature>
<feature type="transmembrane region" description="Helical" evidence="8">
    <location>
        <begin position="120"/>
        <end position="138"/>
    </location>
</feature>
<reference evidence="10 11" key="1">
    <citation type="submission" date="2023-03" db="EMBL/GenBank/DDBJ databases">
        <authorList>
            <person name="Kaur S."/>
            <person name="Espinosa-Saiz D."/>
            <person name="Velazquez E."/>
            <person name="Menendez E."/>
            <person name="diCenzo G.C."/>
        </authorList>
    </citation>
    <scope>NUCLEOTIDE SEQUENCE [LARGE SCALE GENOMIC DNA]</scope>
    <source>
        <strain evidence="10 11">LMG 27395</strain>
    </source>
</reference>
<dbReference type="PANTHER" id="PTHR43271">
    <property type="entry name" value="BLL2771 PROTEIN"/>
    <property type="match status" value="1"/>
</dbReference>
<accession>A0ABY8CRX7</accession>
<feature type="transmembrane region" description="Helical" evidence="8">
    <location>
        <begin position="91"/>
        <end position="108"/>
    </location>
</feature>
<keyword evidence="3" id="KW-0813">Transport</keyword>
<keyword evidence="11" id="KW-1185">Reference proteome</keyword>
<organism evidence="10 11">
    <name type="scientific">Sinorhizobium numidicum</name>
    <dbReference type="NCBI Taxonomy" id="680248"/>
    <lineage>
        <taxon>Bacteria</taxon>
        <taxon>Pseudomonadati</taxon>
        <taxon>Pseudomonadota</taxon>
        <taxon>Alphaproteobacteria</taxon>
        <taxon>Hyphomicrobiales</taxon>
        <taxon>Rhizobiaceae</taxon>
        <taxon>Sinorhizobium/Ensifer group</taxon>
        <taxon>Sinorhizobium</taxon>
    </lineage>
</organism>
<keyword evidence="7 8" id="KW-0472">Membrane</keyword>
<dbReference type="RefSeq" id="WP_280730781.1">
    <property type="nucleotide sequence ID" value="NZ_CP120367.1"/>
</dbReference>
<dbReference type="Gene3D" id="1.20.1250.20">
    <property type="entry name" value="MFS general substrate transporter like domains"/>
    <property type="match status" value="1"/>
</dbReference>
<evidence type="ECO:0000256" key="7">
    <source>
        <dbReference type="ARBA" id="ARBA00023136"/>
    </source>
</evidence>
<evidence type="ECO:0000313" key="11">
    <source>
        <dbReference type="Proteomes" id="UP001235547"/>
    </source>
</evidence>
<feature type="domain" description="Major facilitator superfamily (MFS) profile" evidence="9">
    <location>
        <begin position="25"/>
        <end position="401"/>
    </location>
</feature>
<evidence type="ECO:0000259" key="9">
    <source>
        <dbReference type="PROSITE" id="PS50850"/>
    </source>
</evidence>
<evidence type="ECO:0000256" key="3">
    <source>
        <dbReference type="ARBA" id="ARBA00022448"/>
    </source>
</evidence>
<evidence type="ECO:0000256" key="1">
    <source>
        <dbReference type="ARBA" id="ARBA00004651"/>
    </source>
</evidence>
<feature type="transmembrane region" description="Helical" evidence="8">
    <location>
        <begin position="59"/>
        <end position="79"/>
    </location>
</feature>
<keyword evidence="5 8" id="KW-0812">Transmembrane</keyword>
<feature type="transmembrane region" description="Helical" evidence="8">
    <location>
        <begin position="313"/>
        <end position="333"/>
    </location>
</feature>
<feature type="transmembrane region" description="Helical" evidence="8">
    <location>
        <begin position="373"/>
        <end position="396"/>
    </location>
</feature>
<dbReference type="SUPFAM" id="SSF103473">
    <property type="entry name" value="MFS general substrate transporter"/>
    <property type="match status" value="1"/>
</dbReference>